<evidence type="ECO:0000313" key="3">
    <source>
        <dbReference type="EMBL" id="QGQ61973.1"/>
    </source>
</evidence>
<dbReference type="PANTHER" id="PTHR33642:SF3">
    <property type="entry name" value="NUCLEAR INTRON MATURASE 4, MITOCHONDRIAL"/>
    <property type="match status" value="1"/>
</dbReference>
<dbReference type="GO" id="GO:0090615">
    <property type="term" value="P:mitochondrial mRNA processing"/>
    <property type="evidence" value="ECO:0007669"/>
    <property type="project" value="TreeGrafter"/>
</dbReference>
<dbReference type="InterPro" id="IPR024937">
    <property type="entry name" value="Domain_X"/>
</dbReference>
<dbReference type="InterPro" id="IPR043502">
    <property type="entry name" value="DNA/RNA_pol_sf"/>
</dbReference>
<evidence type="ECO:0000259" key="2">
    <source>
        <dbReference type="Pfam" id="PF01348"/>
    </source>
</evidence>
<dbReference type="GO" id="GO:0005739">
    <property type="term" value="C:mitochondrion"/>
    <property type="evidence" value="ECO:0007669"/>
    <property type="project" value="TreeGrafter"/>
</dbReference>
<reference evidence="3" key="1">
    <citation type="journal article" date="2019" name="PeerJ">
        <title>The inflated mitochondrial genomes of siphonous green algae reflect processes driving expansion of noncoding DNA and proliferation of introns.</title>
        <authorList>
            <person name="Repetti S.I."/>
            <person name="Jackson C.J."/>
            <person name="Judd L.M."/>
            <person name="Wick R.R."/>
            <person name="Holt K.E."/>
            <person name="Verbruggen H."/>
        </authorList>
    </citation>
    <scope>NUCLEOTIDE SEQUENCE</scope>
    <source>
        <strain evidence="3">SAG6.99</strain>
    </source>
</reference>
<evidence type="ECO:0000256" key="1">
    <source>
        <dbReference type="SAM" id="MobiDB-lite"/>
    </source>
</evidence>
<dbReference type="GO" id="GO:0003964">
    <property type="term" value="F:RNA-directed DNA polymerase activity"/>
    <property type="evidence" value="ECO:0007669"/>
    <property type="project" value="TreeGrafter"/>
</dbReference>
<feature type="compositionally biased region" description="Low complexity" evidence="1">
    <location>
        <begin position="648"/>
        <end position="659"/>
    </location>
</feature>
<organism evidence="3">
    <name type="scientific">Ostreobium quekettii</name>
    <dbReference type="NCBI Taxonomy" id="121088"/>
    <lineage>
        <taxon>Eukaryota</taxon>
        <taxon>Viridiplantae</taxon>
        <taxon>Chlorophyta</taxon>
        <taxon>core chlorophytes</taxon>
        <taxon>Ulvophyceae</taxon>
        <taxon>TCBD clade</taxon>
        <taxon>Bryopsidales</taxon>
        <taxon>Ostreobineae</taxon>
        <taxon>Ostreobiaceae</taxon>
        <taxon>Ostreobium</taxon>
    </lineage>
</organism>
<keyword evidence="3" id="KW-0496">Mitochondrion</keyword>
<dbReference type="PANTHER" id="PTHR33642">
    <property type="entry name" value="COX1/OXI3 INTRON 1 PROTEIN-RELATED"/>
    <property type="match status" value="1"/>
</dbReference>
<feature type="region of interest" description="Disordered" evidence="1">
    <location>
        <begin position="648"/>
        <end position="670"/>
    </location>
</feature>
<dbReference type="GeneID" id="42903348"/>
<feature type="domain" description="Domain X" evidence="2">
    <location>
        <begin position="298"/>
        <end position="403"/>
    </location>
</feature>
<protein>
    <submittedName>
        <fullName evidence="3">Putative type II intron maturase</fullName>
    </submittedName>
</protein>
<gene>
    <name evidence="3" type="primary">orf698</name>
</gene>
<dbReference type="GO" id="GO:0006315">
    <property type="term" value="P:homing of group II introns"/>
    <property type="evidence" value="ECO:0007669"/>
    <property type="project" value="TreeGrafter"/>
</dbReference>
<name>A0A650BXV9_9CHLO</name>
<dbReference type="AlphaFoldDB" id="A0A650BXV9"/>
<dbReference type="Pfam" id="PF01348">
    <property type="entry name" value="Intron_maturas2"/>
    <property type="match status" value="1"/>
</dbReference>
<dbReference type="SUPFAM" id="SSF56672">
    <property type="entry name" value="DNA/RNA polymerases"/>
    <property type="match status" value="1"/>
</dbReference>
<proteinExistence type="predicted"/>
<accession>A0A650BXV9</accession>
<dbReference type="RefSeq" id="YP_009720761.1">
    <property type="nucleotide sequence ID" value="NC_045361.1"/>
</dbReference>
<sequence>MRILLEAIYEPIFAEASHGFRPNRSCHTALRLIRTNIRDHDWALQVNLAECSVSTHDKWGRDPQILVGLLEKKIGDKRFIRLIWKALRAGYMDIQVNELLYNWAGTLQVNKIATLATNIYLHALDVWIEDKKQRFNCGKVKKYNPEWVSISNKIKCYEWKTAQAEKNSETLKSKRYLGRLTELQHKRRQIPSKIWDDRGFRRMFYVRYSDNILITFIAPKTEVCGFATQLRDFIKNNFKLTLSTDKIKMTNLRQNKAFFQGVHISIRGRAKNRGFAEESTTRQVDEFQYRSDLRYPTGKVRLQAPLKEVVRKLADLNICSRSGQLPKPVSFLFRSSHNTIVKYYNWIMRAFTNYYSFVDNWDRFVNLVGLIIKTSCSRTLAAKLKRSTAAKIYKEFGNECASRIRAPVRDGKVFIENLSKEERSILRSRLKRALDIYNRFNRLTREEKNLLDRHIIPKLIGLPNGDQFLEVRGEYLIYCNRIAKSEEGKKAQRKLGLIPLPSNPWGFKITNVQPLLLPTASLFRAISRGLLIDCDKCLIHHSDCSGPVEIHDVRILTTTRSRCIITELLNILYQKQIALCSYHHEMLRALGPAGNQLDALVTGNYLLCQRKETIRHSKAALHLMSIKHPWVHSAKPPIHKYSILEVGPMQSGQSPSQSQAKGRKLTHGLGPFPSRRGTKALINKFLGKYKLSLLDRL</sequence>
<geneLocation type="mitochondrion" evidence="3"/>
<dbReference type="CDD" id="cd01651">
    <property type="entry name" value="RT_G2_intron"/>
    <property type="match status" value="1"/>
</dbReference>
<dbReference type="EMBL" id="MN514984">
    <property type="protein sequence ID" value="QGQ61973.1"/>
    <property type="molecule type" value="Genomic_DNA"/>
</dbReference>